<keyword evidence="3" id="KW-1185">Reference proteome</keyword>
<name>A0A2Z3HF82_9BACT</name>
<protein>
    <submittedName>
        <fullName evidence="2">AcrB/AcrD/AcrF family protein</fullName>
    </submittedName>
</protein>
<feature type="transmembrane region" description="Helical" evidence="1">
    <location>
        <begin position="1009"/>
        <end position="1029"/>
    </location>
</feature>
<gene>
    <name evidence="2" type="ORF">C1280_10970</name>
</gene>
<dbReference type="SUPFAM" id="SSF82714">
    <property type="entry name" value="Multidrug efflux transporter AcrB TolC docking domain, DN and DC subdomains"/>
    <property type="match status" value="1"/>
</dbReference>
<keyword evidence="1" id="KW-1133">Transmembrane helix</keyword>
<feature type="transmembrane region" description="Helical" evidence="1">
    <location>
        <begin position="359"/>
        <end position="378"/>
    </location>
</feature>
<keyword evidence="1" id="KW-0812">Transmembrane</keyword>
<feature type="transmembrane region" description="Helical" evidence="1">
    <location>
        <begin position="526"/>
        <end position="544"/>
    </location>
</feature>
<dbReference type="InterPro" id="IPR027463">
    <property type="entry name" value="AcrB_DN_DC_subdom"/>
</dbReference>
<dbReference type="Gene3D" id="3.30.2090.10">
    <property type="entry name" value="Multidrug efflux transporter AcrB TolC docking domain, DN and DC subdomains"/>
    <property type="match status" value="2"/>
</dbReference>
<dbReference type="InterPro" id="IPR001036">
    <property type="entry name" value="Acrflvin-R"/>
</dbReference>
<evidence type="ECO:0000313" key="3">
    <source>
        <dbReference type="Proteomes" id="UP000245802"/>
    </source>
</evidence>
<dbReference type="KEGG" id="gog:C1280_10970"/>
<dbReference type="Gene3D" id="1.20.1640.10">
    <property type="entry name" value="Multidrug efflux transporter AcrB transmembrane domain"/>
    <property type="match status" value="2"/>
</dbReference>
<dbReference type="Gene3D" id="3.30.70.1430">
    <property type="entry name" value="Multidrug efflux transporter AcrB pore domain"/>
    <property type="match status" value="2"/>
</dbReference>
<feature type="transmembrane region" description="Helical" evidence="1">
    <location>
        <begin position="432"/>
        <end position="451"/>
    </location>
</feature>
<feature type="transmembrane region" description="Helical" evidence="1">
    <location>
        <begin position="384"/>
        <end position="400"/>
    </location>
</feature>
<feature type="transmembrane region" description="Helical" evidence="1">
    <location>
        <begin position="1041"/>
        <end position="1063"/>
    </location>
</feature>
<evidence type="ECO:0000313" key="2">
    <source>
        <dbReference type="EMBL" id="AWM42207.1"/>
    </source>
</evidence>
<dbReference type="RefSeq" id="WP_010044089.1">
    <property type="nucleotide sequence ID" value="NZ_CP025958.1"/>
</dbReference>
<dbReference type="AlphaFoldDB" id="A0A2Z3HF82"/>
<dbReference type="EMBL" id="CP025958">
    <property type="protein sequence ID" value="AWM42207.1"/>
    <property type="molecule type" value="Genomic_DNA"/>
</dbReference>
<dbReference type="Gene3D" id="3.30.70.1320">
    <property type="entry name" value="Multidrug efflux transporter AcrB pore domain like"/>
    <property type="match status" value="1"/>
</dbReference>
<feature type="transmembrane region" description="Helical" evidence="1">
    <location>
        <begin position="908"/>
        <end position="927"/>
    </location>
</feature>
<organism evidence="2 3">
    <name type="scientific">Gemmata obscuriglobus</name>
    <dbReference type="NCBI Taxonomy" id="114"/>
    <lineage>
        <taxon>Bacteria</taxon>
        <taxon>Pseudomonadati</taxon>
        <taxon>Planctomycetota</taxon>
        <taxon>Planctomycetia</taxon>
        <taxon>Gemmatales</taxon>
        <taxon>Gemmataceae</taxon>
        <taxon>Gemmata</taxon>
    </lineage>
</organism>
<accession>A0A2Z3HF82</accession>
<keyword evidence="1" id="KW-0472">Membrane</keyword>
<dbReference type="SUPFAM" id="SSF82693">
    <property type="entry name" value="Multidrug efflux transporter AcrB pore domain, PN1, PN2, PC1 and PC2 subdomains"/>
    <property type="match status" value="2"/>
</dbReference>
<evidence type="ECO:0000256" key="1">
    <source>
        <dbReference type="SAM" id="Phobius"/>
    </source>
</evidence>
<dbReference type="GO" id="GO:0005886">
    <property type="term" value="C:plasma membrane"/>
    <property type="evidence" value="ECO:0007669"/>
    <property type="project" value="TreeGrafter"/>
</dbReference>
<dbReference type="PANTHER" id="PTHR32063:SF8">
    <property type="entry name" value="CATION EFFLUX PROTEIN"/>
    <property type="match status" value="1"/>
</dbReference>
<dbReference type="PANTHER" id="PTHR32063">
    <property type="match status" value="1"/>
</dbReference>
<feature type="transmembrane region" description="Helical" evidence="1">
    <location>
        <begin position="463"/>
        <end position="490"/>
    </location>
</feature>
<feature type="transmembrane region" description="Helical" evidence="1">
    <location>
        <begin position="960"/>
        <end position="981"/>
    </location>
</feature>
<dbReference type="GO" id="GO:0042910">
    <property type="term" value="F:xenobiotic transmembrane transporter activity"/>
    <property type="evidence" value="ECO:0007669"/>
    <property type="project" value="TreeGrafter"/>
</dbReference>
<proteinExistence type="predicted"/>
<feature type="transmembrane region" description="Helical" evidence="1">
    <location>
        <begin position="331"/>
        <end position="352"/>
    </location>
</feature>
<dbReference type="SUPFAM" id="SSF82866">
    <property type="entry name" value="Multidrug efflux transporter AcrB transmembrane domain"/>
    <property type="match status" value="2"/>
</dbReference>
<dbReference type="PRINTS" id="PR00702">
    <property type="entry name" value="ACRIFLAVINRP"/>
</dbReference>
<dbReference type="Gene3D" id="3.30.70.1440">
    <property type="entry name" value="Multidrug efflux transporter AcrB pore domain"/>
    <property type="match status" value="1"/>
</dbReference>
<dbReference type="Pfam" id="PF00873">
    <property type="entry name" value="ACR_tran"/>
    <property type="match status" value="2"/>
</dbReference>
<sequence length="1094" mass="116345">MNPIVFALRNPVTVMVGVVAVLIGSALAAVRMNADVFPPLNQPVIYICQPYGGMSPAQMEGLLTNYYEFHFLYVNGVKHLESRNIFGMALIKVHFHPGTDMAQATAEVVAAVNRARFMMPPGTVPPFVTRTDTGTAPVGYLVVSSDTKSIKDIQDIATLRVRPQFASVPGVSSPPAFGGNQRAVVVNVNPDAVAKQGLTLWQVTDAIAAGNPVTPSGTLKAGDRQVLVTSNVMAGGNPVQELGAVPVKLGAHPVLLRDVATLEDASDLTSGYALVNGRRSVYMLITKRADASTVAVVDELKAALPRMRESVPEDVGIEFAFDQSPIVVESMWGVGTEGLIGAALTGLMVLLFLRDWRSVVVVVLNIPIALCAAGFALWASGQSLNLMTLGGLALAVGILVDEATVEVENIHTQLLRYDSVARAVRQGNLETAVPRLLAMLCILAVFIPSFFMEGAARELFVPLSLAVGYAMIASYLLSSTFVPVMSVWLLKHTPAHTEAKGGLFARVLDGYEAVVARLVHLRYATVPLYLLAALALVALLYFNLGTAIFPPTDKGQFLLRLKAPTGTRIERTEELAQEATRLIKEEVGPENVEATVGYVGMFPTNYPIQAVHQWTSGPGECLLKVALKEGASGQLEGQKERLRTKLDAGLKAWLTTRWKEDGLAQADIDTRLPGVRLSFEPGDLVSDVMSFGSPTPVEVQVSGSNMATNLTFAGRLREKLAAIPELRDVQLNPAQDYPTINLNIDRARAGTMMLTARDIGLSLIPATASSRYIQPIYWRDPVNGQAYIVQVQIPPPQIGTADALGSTPVGRRHTADNASDHTGTNGTIYLHDVLAPSGGLTHVTSAEEVYRYNMRRAASITANVSTQDLGRVRKVVQRAIAEVGAPPRGVQVDIRGQLNTLTVVQTSLGRGLLLAVLTIALLLTAYFQSVKLALVSVAAVPATLCGVGLTLWVTNTTLNLQSFMGAIMALGVSVANAILLVTFAERARTAHGGAVRAAVEGGRARLRPILMTSCAMIAGMLPMAIGAAAGGDQTAPLGRAVVGGLTASTLATLLLLPAVFAVAQRKAGVVGASMDPDDPNSGRYDENKVQLFDE</sequence>
<reference evidence="2 3" key="1">
    <citation type="submission" date="2018-01" db="EMBL/GenBank/DDBJ databases">
        <title>G. obscuriglobus.</title>
        <authorList>
            <person name="Franke J."/>
            <person name="Blomberg W."/>
            <person name="Selmecki A."/>
        </authorList>
    </citation>
    <scope>NUCLEOTIDE SEQUENCE [LARGE SCALE GENOMIC DNA]</scope>
    <source>
        <strain evidence="2 3">DSM 5831</strain>
    </source>
</reference>
<dbReference type="Proteomes" id="UP000245802">
    <property type="component" value="Chromosome"/>
</dbReference>
<dbReference type="OrthoDB" id="9757876at2"/>
<feature type="transmembrane region" description="Helical" evidence="1">
    <location>
        <begin position="934"/>
        <end position="954"/>
    </location>
</feature>